<comment type="caution">
    <text evidence="1">The sequence shown here is derived from an EMBL/GenBank/DDBJ whole genome shotgun (WGS) entry which is preliminary data.</text>
</comment>
<organism evidence="1 2">
    <name type="scientific">Vibrio bivalvicida</name>
    <dbReference type="NCBI Taxonomy" id="1276888"/>
    <lineage>
        <taxon>Bacteria</taxon>
        <taxon>Pseudomonadati</taxon>
        <taxon>Pseudomonadota</taxon>
        <taxon>Gammaproteobacteria</taxon>
        <taxon>Vibrionales</taxon>
        <taxon>Vibrionaceae</taxon>
        <taxon>Vibrio</taxon>
        <taxon>Vibrio oreintalis group</taxon>
    </lineage>
</organism>
<evidence type="ECO:0000313" key="2">
    <source>
        <dbReference type="Proteomes" id="UP000078406"/>
    </source>
</evidence>
<dbReference type="AlphaFoldDB" id="A0A177Y2Y5"/>
<dbReference type="EMBL" id="LLEI02000021">
    <property type="protein sequence ID" value="OAJ95177.1"/>
    <property type="molecule type" value="Genomic_DNA"/>
</dbReference>
<dbReference type="RefSeq" id="WP_054962140.1">
    <property type="nucleotide sequence ID" value="NZ_LLEI02000021.1"/>
</dbReference>
<protein>
    <submittedName>
        <fullName evidence="1">Uncharacterized protein</fullName>
    </submittedName>
</protein>
<reference evidence="1 2" key="1">
    <citation type="journal article" date="2016" name="Syst. Appl. Microbiol.">
        <title>Vibrio bivalvicida sp. nov., a novel larval pathogen for bivalve molluscs reared in a hatchery.</title>
        <authorList>
            <person name="Dubert J."/>
            <person name="Romalde J.L."/>
            <person name="Prado S."/>
            <person name="Barja J.L."/>
        </authorList>
    </citation>
    <scope>NUCLEOTIDE SEQUENCE [LARGE SCALE GENOMIC DNA]</scope>
    <source>
        <strain evidence="1 2">605</strain>
    </source>
</reference>
<accession>A0A177Y2Y5</accession>
<dbReference type="Proteomes" id="UP000078406">
    <property type="component" value="Unassembled WGS sequence"/>
</dbReference>
<gene>
    <name evidence="1" type="ORF">APB76_07800</name>
</gene>
<evidence type="ECO:0000313" key="1">
    <source>
        <dbReference type="EMBL" id="OAJ95177.1"/>
    </source>
</evidence>
<sequence length="129" mass="14835">MPVFRTFFKRRALRKMMTLMVPALVKGYGSREFYTVGQVHQAAMLVGTSKRYFHYNLALFCNKIDLEQSGKFELSQNKLNGLRNELSDKIFSGEDYTALDVIKLNAPTKWKGGSIQDHLSNHHGMNSRF</sequence>
<dbReference type="Pfam" id="PF20196">
    <property type="entry name" value="DUF6559"/>
    <property type="match status" value="1"/>
</dbReference>
<proteinExistence type="predicted"/>
<dbReference type="InterPro" id="IPR046689">
    <property type="entry name" value="DUF6559"/>
</dbReference>
<name>A0A177Y2Y5_9VIBR</name>